<dbReference type="InterPro" id="IPR015897">
    <property type="entry name" value="CHK_kinase-like"/>
</dbReference>
<dbReference type="PANTHER" id="PTHR11012:SF19">
    <property type="entry name" value="CHK KINASE-LIKE DOMAIN-CONTAINING PROTEIN"/>
    <property type="match status" value="1"/>
</dbReference>
<reference evidence="3" key="1">
    <citation type="submission" date="2013-03" db="EMBL/GenBank/DDBJ databases">
        <title>The Genome Sequence of Anopheles dirus WRAIR2.</title>
        <authorList>
            <consortium name="The Broad Institute Genomics Platform"/>
            <person name="Neafsey D.E."/>
            <person name="Walton C."/>
            <person name="Walker B."/>
            <person name="Young S.K."/>
            <person name="Zeng Q."/>
            <person name="Gargeya S."/>
            <person name="Fitzgerald M."/>
            <person name="Haas B."/>
            <person name="Abouelleil A."/>
            <person name="Allen A.W."/>
            <person name="Alvarado L."/>
            <person name="Arachchi H.M."/>
            <person name="Berlin A.M."/>
            <person name="Chapman S.B."/>
            <person name="Gainer-Dewar J."/>
            <person name="Goldberg J."/>
            <person name="Griggs A."/>
            <person name="Gujja S."/>
            <person name="Hansen M."/>
            <person name="Howarth C."/>
            <person name="Imamovic A."/>
            <person name="Ireland A."/>
            <person name="Larimer J."/>
            <person name="McCowan C."/>
            <person name="Murphy C."/>
            <person name="Pearson M."/>
            <person name="Poon T.W."/>
            <person name="Priest M."/>
            <person name="Roberts A."/>
            <person name="Saif S."/>
            <person name="Shea T."/>
            <person name="Sisk P."/>
            <person name="Sykes S."/>
            <person name="Wortman J."/>
            <person name="Nusbaum C."/>
            <person name="Birren B."/>
        </authorList>
    </citation>
    <scope>NUCLEOTIDE SEQUENCE [LARGE SCALE GENOMIC DNA]</scope>
    <source>
        <strain evidence="3">WRAIR2</strain>
    </source>
</reference>
<dbReference type="InterPro" id="IPR011009">
    <property type="entry name" value="Kinase-like_dom_sf"/>
</dbReference>
<sequence length="408" mass="45948">MDAPAPELTWIDREYFTRVLEAYLHADVTVERFELASGCPGGQNFMSAIVRATVHYALGGTQPAHPATVSLIVKTKLADADLAQEVDQLNVFGIEKTVYGPVLKAVRELLTSFGDCTQFAPRFIYADEHALVLEDLAGKGYRQPDRKARLDQPHMRLIVRKLAKFHAATAVLGRKNRDLFNMLASSSFASEGNPIHLFYANAIQQCIEQTRKVPELKQYTDFLVAFHADAVEREAQCYERDEGAFNVLNHGDMWLNNLLWKYDEQGAAEDVIMVDYQESFYGSPAFDLNHLLYTSANNAIQRAGFDELVQLYTDELQGALRQFKYDGPLPDLDRIRAEMELKRDHALIVTTCIVPPLILERSELATPENMLGDHEEAVRAREEIFSNPRFIEILCILLPRLAVGAVSG</sequence>
<dbReference type="Proteomes" id="UP000075884">
    <property type="component" value="Unassembled WGS sequence"/>
</dbReference>
<keyword evidence="3" id="KW-1185">Reference proteome</keyword>
<proteinExistence type="predicted"/>
<dbReference type="PANTHER" id="PTHR11012">
    <property type="entry name" value="PROTEIN KINASE-LIKE DOMAIN-CONTAINING"/>
    <property type="match status" value="1"/>
</dbReference>
<dbReference type="VEuPathDB" id="VectorBase:ADIR015829"/>
<dbReference type="InterPro" id="IPR004119">
    <property type="entry name" value="EcKL"/>
</dbReference>
<dbReference type="AlphaFoldDB" id="A0A1Y9H2E4"/>
<name>A0A1Y9H2E4_9DIPT</name>
<organism evidence="2 3">
    <name type="scientific">Anopheles dirus</name>
    <dbReference type="NCBI Taxonomy" id="7168"/>
    <lineage>
        <taxon>Eukaryota</taxon>
        <taxon>Metazoa</taxon>
        <taxon>Ecdysozoa</taxon>
        <taxon>Arthropoda</taxon>
        <taxon>Hexapoda</taxon>
        <taxon>Insecta</taxon>
        <taxon>Pterygota</taxon>
        <taxon>Neoptera</taxon>
        <taxon>Endopterygota</taxon>
        <taxon>Diptera</taxon>
        <taxon>Nematocera</taxon>
        <taxon>Culicoidea</taxon>
        <taxon>Culicidae</taxon>
        <taxon>Anophelinae</taxon>
        <taxon>Anopheles</taxon>
    </lineage>
</organism>
<dbReference type="Pfam" id="PF02958">
    <property type="entry name" value="EcKL"/>
    <property type="match status" value="1"/>
</dbReference>
<evidence type="ECO:0000259" key="1">
    <source>
        <dbReference type="SMART" id="SM00587"/>
    </source>
</evidence>
<accession>A0A1Y9H2E4</accession>
<protein>
    <submittedName>
        <fullName evidence="2">CHK domain-containing protein</fullName>
    </submittedName>
</protein>
<dbReference type="Gene3D" id="3.90.1200.10">
    <property type="match status" value="1"/>
</dbReference>
<dbReference type="SMART" id="SM00587">
    <property type="entry name" value="CHK"/>
    <property type="match status" value="1"/>
</dbReference>
<evidence type="ECO:0000313" key="3">
    <source>
        <dbReference type="Proteomes" id="UP000075884"/>
    </source>
</evidence>
<reference evidence="2" key="2">
    <citation type="submission" date="2020-05" db="UniProtKB">
        <authorList>
            <consortium name="EnsemblMetazoa"/>
        </authorList>
    </citation>
    <scope>IDENTIFICATION</scope>
    <source>
        <strain evidence="2">WRAIR2</strain>
    </source>
</reference>
<dbReference type="EnsemblMetazoa" id="ADIR015829-RA">
    <property type="protein sequence ID" value="ADIR015829-PA"/>
    <property type="gene ID" value="ADIR015829"/>
</dbReference>
<dbReference type="SUPFAM" id="SSF56112">
    <property type="entry name" value="Protein kinase-like (PK-like)"/>
    <property type="match status" value="1"/>
</dbReference>
<evidence type="ECO:0000313" key="2">
    <source>
        <dbReference type="EnsemblMetazoa" id="ADIR015829-PA"/>
    </source>
</evidence>
<feature type="domain" description="CHK kinase-like" evidence="1">
    <location>
        <begin position="131"/>
        <end position="322"/>
    </location>
</feature>